<proteinExistence type="predicted"/>
<dbReference type="SUPFAM" id="SSF53756">
    <property type="entry name" value="UDP-Glycosyltransferase/glycogen phosphorylase"/>
    <property type="match status" value="1"/>
</dbReference>
<accession>A0A8S0YAL3</accession>
<evidence type="ECO:0000313" key="2">
    <source>
        <dbReference type="EMBL" id="CAA9892157.1"/>
    </source>
</evidence>
<dbReference type="EMBL" id="CADCXN010000091">
    <property type="protein sequence ID" value="CAA9892157.1"/>
    <property type="molecule type" value="Genomic_DNA"/>
</dbReference>
<dbReference type="InterPro" id="IPR028098">
    <property type="entry name" value="Glyco_trans_4-like_N"/>
</dbReference>
<organism evidence="2 3">
    <name type="scientific">Candidatus Methylobacter favarea</name>
    <dbReference type="NCBI Taxonomy" id="2707345"/>
    <lineage>
        <taxon>Bacteria</taxon>
        <taxon>Pseudomonadati</taxon>
        <taxon>Pseudomonadota</taxon>
        <taxon>Gammaproteobacteria</taxon>
        <taxon>Methylococcales</taxon>
        <taxon>Methylococcaceae</taxon>
        <taxon>Methylobacter</taxon>
    </lineage>
</organism>
<dbReference type="Gene3D" id="3.40.50.2000">
    <property type="entry name" value="Glycogen Phosphorylase B"/>
    <property type="match status" value="2"/>
</dbReference>
<evidence type="ECO:0000259" key="1">
    <source>
        <dbReference type="Pfam" id="PF13439"/>
    </source>
</evidence>
<dbReference type="Pfam" id="PF13692">
    <property type="entry name" value="Glyco_trans_1_4"/>
    <property type="match status" value="1"/>
</dbReference>
<gene>
    <name evidence="2" type="ORF">METHB2_60049</name>
</gene>
<dbReference type="AlphaFoldDB" id="A0A8S0YAL3"/>
<reference evidence="2 3" key="1">
    <citation type="submission" date="2020-02" db="EMBL/GenBank/DDBJ databases">
        <authorList>
            <person name="Hogendoorn C."/>
        </authorList>
    </citation>
    <scope>NUCLEOTIDE SEQUENCE [LARGE SCALE GENOMIC DNA]</scope>
    <source>
        <strain evidence="2">METHB21</strain>
    </source>
</reference>
<dbReference type="GO" id="GO:0016757">
    <property type="term" value="F:glycosyltransferase activity"/>
    <property type="evidence" value="ECO:0007669"/>
    <property type="project" value="TreeGrafter"/>
</dbReference>
<dbReference type="RefSeq" id="WP_174626949.1">
    <property type="nucleotide sequence ID" value="NZ_CADCXN010000091.1"/>
</dbReference>
<keyword evidence="2" id="KW-0808">Transferase</keyword>
<name>A0A8S0YAL3_9GAMM</name>
<comment type="caution">
    <text evidence="2">The sequence shown here is derived from an EMBL/GenBank/DDBJ whole genome shotgun (WGS) entry which is preliminary data.</text>
</comment>
<dbReference type="Pfam" id="PF13439">
    <property type="entry name" value="Glyco_transf_4"/>
    <property type="match status" value="1"/>
</dbReference>
<keyword evidence="3" id="KW-1185">Reference proteome</keyword>
<protein>
    <submittedName>
        <fullName evidence="2">Glycosyl transferase</fullName>
    </submittedName>
</protein>
<dbReference type="InterPro" id="IPR050194">
    <property type="entry name" value="Glycosyltransferase_grp1"/>
</dbReference>
<dbReference type="PANTHER" id="PTHR45947:SF3">
    <property type="entry name" value="SULFOQUINOVOSYL TRANSFERASE SQD2"/>
    <property type="match status" value="1"/>
</dbReference>
<evidence type="ECO:0000313" key="3">
    <source>
        <dbReference type="Proteomes" id="UP000494216"/>
    </source>
</evidence>
<dbReference type="Proteomes" id="UP000494216">
    <property type="component" value="Unassembled WGS sequence"/>
</dbReference>
<sequence>MTLRIAFISDAWHPQINGVVTTIENTCSTLERAGHQIKLITPDQFITIPCPTYPSIRLAYACNRKLKRLLNEFNPQRIHIATEGPLGIAARRYCLNRKLAFTTSFHTLFAEYVNLRFKIPVSWGYGFLRWFHAPAKKIMVATSSVESDLKARGFKNTLVRWSRGVNSDFYYPRDKTFISLPRPVCMFVGRVAIEKNIDAFLSLELAGTKIVVGDGPQLKELKARFPDTVFAGFQTGEPLANYMAAADVFVFPSRTDTFGIVMLEALASGLPVAAFPVNGPVDVIGSDKVGRLDENLKKAIAEALQLDAQDCRNYALNYSWANCTRQFFYNLVPAFEKSRDSKNNSIVEHWVK</sequence>
<dbReference type="CDD" id="cd03814">
    <property type="entry name" value="GT4-like"/>
    <property type="match status" value="1"/>
</dbReference>
<dbReference type="PANTHER" id="PTHR45947">
    <property type="entry name" value="SULFOQUINOVOSYL TRANSFERASE SQD2"/>
    <property type="match status" value="1"/>
</dbReference>
<feature type="domain" description="Glycosyltransferase subfamily 4-like N-terminal" evidence="1">
    <location>
        <begin position="16"/>
        <end position="168"/>
    </location>
</feature>